<keyword evidence="10" id="KW-1185">Reference proteome</keyword>
<protein>
    <recommendedName>
        <fullName evidence="4">tRNA pseudouridine synthase A</fullName>
        <ecNumber evidence="4">5.4.99.12</ecNumber>
    </recommendedName>
    <alternativeName>
        <fullName evidence="4">tRNA pseudouridine(38-40) synthase</fullName>
    </alternativeName>
    <alternativeName>
        <fullName evidence="4">tRNA pseudouridylate synthase I</fullName>
    </alternativeName>
    <alternativeName>
        <fullName evidence="4">tRNA-uridine isomerase I</fullName>
    </alternativeName>
</protein>
<dbReference type="AlphaFoldDB" id="A0A1G7ZEC5"/>
<sequence length="277" mass="29565">MPRFRLILEYDGAAFVGWQRQDNGDSVQAALEAAALAYSGGAVQVLASGRTDSGVHALAQVAHLDLPRDDPPQTVRNALNAHLKPAPVAVLDCQPVADDFHARFSCLGRCYLYRILERPAPLVLARGRAWWVPPGRGGRLDAEAMAEAATHLLGRHDFTSFRASQCQADSPLRTLDGLSVRAVEGGLEIRAWARSFLHHQVRNMVGTLKLVGQGKLAPGEVAIILAARDRARAGPTAPPEGLYFAGALYPDAALVGADFGAPPPGWADGKSRADSSR</sequence>
<feature type="binding site" evidence="4 6">
    <location>
        <position position="111"/>
    </location>
    <ligand>
        <name>substrate</name>
    </ligand>
</feature>
<comment type="caution">
    <text evidence="4">Lacks conserved residue(s) required for the propagation of feature annotation.</text>
</comment>
<dbReference type="OrthoDB" id="9811823at2"/>
<proteinExistence type="inferred from homology"/>
<feature type="domain" description="Pseudouridine synthase I TruA alpha/beta" evidence="8">
    <location>
        <begin position="9"/>
        <end position="104"/>
    </location>
</feature>
<dbReference type="Pfam" id="PF01416">
    <property type="entry name" value="PseudoU_synth_1"/>
    <property type="match status" value="2"/>
</dbReference>
<dbReference type="PIRSF" id="PIRSF001430">
    <property type="entry name" value="tRNA_psdUrid_synth"/>
    <property type="match status" value="1"/>
</dbReference>
<evidence type="ECO:0000256" key="3">
    <source>
        <dbReference type="ARBA" id="ARBA00023235"/>
    </source>
</evidence>
<evidence type="ECO:0000313" key="9">
    <source>
        <dbReference type="EMBL" id="SDH07123.1"/>
    </source>
</evidence>
<evidence type="ECO:0000313" key="10">
    <source>
        <dbReference type="Proteomes" id="UP000217076"/>
    </source>
</evidence>
<reference evidence="10" key="1">
    <citation type="submission" date="2016-10" db="EMBL/GenBank/DDBJ databases">
        <authorList>
            <person name="Varghese N."/>
            <person name="Submissions S."/>
        </authorList>
    </citation>
    <scope>NUCLEOTIDE SEQUENCE [LARGE SCALE GENOMIC DNA]</scope>
    <source>
        <strain evidence="10">930I</strain>
    </source>
</reference>
<dbReference type="Gene3D" id="3.30.70.580">
    <property type="entry name" value="Pseudouridine synthase I, catalytic domain, N-terminal subdomain"/>
    <property type="match status" value="1"/>
</dbReference>
<feature type="domain" description="Pseudouridine synthase I TruA alpha/beta" evidence="8">
    <location>
        <begin position="148"/>
        <end position="250"/>
    </location>
</feature>
<dbReference type="InterPro" id="IPR020097">
    <property type="entry name" value="PsdUridine_synth_TruA_a/b_dom"/>
</dbReference>
<dbReference type="CDD" id="cd02570">
    <property type="entry name" value="PseudoU_synth_EcTruA"/>
    <property type="match status" value="1"/>
</dbReference>
<dbReference type="PANTHER" id="PTHR11142:SF0">
    <property type="entry name" value="TRNA PSEUDOURIDINE SYNTHASE-LIKE 1"/>
    <property type="match status" value="1"/>
</dbReference>
<dbReference type="GO" id="GO:0031119">
    <property type="term" value="P:tRNA pseudouridine synthesis"/>
    <property type="evidence" value="ECO:0007669"/>
    <property type="project" value="UniProtKB-UniRule"/>
</dbReference>
<feature type="active site" description="Nucleophile" evidence="4 5">
    <location>
        <position position="52"/>
    </location>
</feature>
<dbReference type="STRING" id="83401.SAMN05421742_10487"/>
<dbReference type="InterPro" id="IPR020095">
    <property type="entry name" value="PsdUridine_synth_TruA_C"/>
</dbReference>
<evidence type="ECO:0000256" key="6">
    <source>
        <dbReference type="PIRSR" id="PIRSR001430-2"/>
    </source>
</evidence>
<gene>
    <name evidence="4" type="primary">truA</name>
    <name evidence="9" type="ORF">SAMN05421742_10487</name>
</gene>
<evidence type="ECO:0000256" key="2">
    <source>
        <dbReference type="ARBA" id="ARBA00022694"/>
    </source>
</evidence>
<organism evidence="9 10">
    <name type="scientific">Roseospirillum parvum</name>
    <dbReference type="NCBI Taxonomy" id="83401"/>
    <lineage>
        <taxon>Bacteria</taxon>
        <taxon>Pseudomonadati</taxon>
        <taxon>Pseudomonadota</taxon>
        <taxon>Alphaproteobacteria</taxon>
        <taxon>Rhodospirillales</taxon>
        <taxon>Rhodospirillaceae</taxon>
        <taxon>Roseospirillum</taxon>
    </lineage>
</organism>
<keyword evidence="3 4" id="KW-0413">Isomerase</keyword>
<keyword evidence="2 4" id="KW-0819">tRNA processing</keyword>
<comment type="subunit">
    <text evidence="4">Homodimer.</text>
</comment>
<dbReference type="GO" id="GO:0003723">
    <property type="term" value="F:RNA binding"/>
    <property type="evidence" value="ECO:0007669"/>
    <property type="project" value="InterPro"/>
</dbReference>
<comment type="similarity">
    <text evidence="1 4 7">Belongs to the tRNA pseudouridine synthase TruA family.</text>
</comment>
<dbReference type="RefSeq" id="WP_092617721.1">
    <property type="nucleotide sequence ID" value="NZ_FNCV01000004.1"/>
</dbReference>
<accession>A0A1G7ZEC5</accession>
<dbReference type="GO" id="GO:0160147">
    <property type="term" value="F:tRNA pseudouridine(38-40) synthase activity"/>
    <property type="evidence" value="ECO:0007669"/>
    <property type="project" value="UniProtKB-EC"/>
</dbReference>
<evidence type="ECO:0000256" key="7">
    <source>
        <dbReference type="RuleBase" id="RU003792"/>
    </source>
</evidence>
<comment type="function">
    <text evidence="4">Formation of pseudouridine at positions 38, 39 and 40 in the anticodon stem and loop of transfer RNAs.</text>
</comment>
<dbReference type="FunFam" id="3.30.70.580:FF:000001">
    <property type="entry name" value="tRNA pseudouridine synthase A"/>
    <property type="match status" value="1"/>
</dbReference>
<evidence type="ECO:0000256" key="4">
    <source>
        <dbReference type="HAMAP-Rule" id="MF_00171"/>
    </source>
</evidence>
<dbReference type="HAMAP" id="MF_00171">
    <property type="entry name" value="TruA"/>
    <property type="match status" value="1"/>
</dbReference>
<dbReference type="InterPro" id="IPR001406">
    <property type="entry name" value="PsdUridine_synth_TruA"/>
</dbReference>
<dbReference type="PANTHER" id="PTHR11142">
    <property type="entry name" value="PSEUDOURIDYLATE SYNTHASE"/>
    <property type="match status" value="1"/>
</dbReference>
<dbReference type="Gene3D" id="3.30.70.660">
    <property type="entry name" value="Pseudouridine synthase I, catalytic domain, C-terminal subdomain"/>
    <property type="match status" value="1"/>
</dbReference>
<dbReference type="EMBL" id="FNCV01000004">
    <property type="protein sequence ID" value="SDH07123.1"/>
    <property type="molecule type" value="Genomic_DNA"/>
</dbReference>
<dbReference type="Proteomes" id="UP000217076">
    <property type="component" value="Unassembled WGS sequence"/>
</dbReference>
<comment type="catalytic activity">
    <reaction evidence="4 7">
        <text>uridine(38/39/40) in tRNA = pseudouridine(38/39/40) in tRNA</text>
        <dbReference type="Rhea" id="RHEA:22376"/>
        <dbReference type="Rhea" id="RHEA-COMP:10085"/>
        <dbReference type="Rhea" id="RHEA-COMP:10087"/>
        <dbReference type="ChEBI" id="CHEBI:65314"/>
        <dbReference type="ChEBI" id="CHEBI:65315"/>
        <dbReference type="EC" id="5.4.99.12"/>
    </reaction>
</comment>
<evidence type="ECO:0000256" key="1">
    <source>
        <dbReference type="ARBA" id="ARBA00009375"/>
    </source>
</evidence>
<dbReference type="InterPro" id="IPR020103">
    <property type="entry name" value="PsdUridine_synth_cat_dom_sf"/>
</dbReference>
<dbReference type="NCBIfam" id="TIGR00071">
    <property type="entry name" value="hisT_truA"/>
    <property type="match status" value="1"/>
</dbReference>
<dbReference type="SUPFAM" id="SSF55120">
    <property type="entry name" value="Pseudouridine synthase"/>
    <property type="match status" value="1"/>
</dbReference>
<dbReference type="InterPro" id="IPR020094">
    <property type="entry name" value="TruA/RsuA/RluB/E/F_N"/>
</dbReference>
<evidence type="ECO:0000256" key="5">
    <source>
        <dbReference type="PIRSR" id="PIRSR001430-1"/>
    </source>
</evidence>
<name>A0A1G7ZEC5_9PROT</name>
<dbReference type="EC" id="5.4.99.12" evidence="4"/>
<evidence type="ECO:0000259" key="8">
    <source>
        <dbReference type="Pfam" id="PF01416"/>
    </source>
</evidence>